<proteinExistence type="predicted"/>
<reference evidence="1 2" key="1">
    <citation type="submission" date="2017-11" db="EMBL/GenBank/DDBJ databases">
        <title>Complete genome of a free-living desiccation-tolerant cyanobacterium and its photosynthetic adaptation to extreme terrestrial habitat.</title>
        <authorList>
            <person name="Shang J."/>
        </authorList>
    </citation>
    <scope>NUCLEOTIDE SEQUENCE [LARGE SCALE GENOMIC DNA]</scope>
    <source>
        <strain evidence="1 2">CCNUN1</strain>
    </source>
</reference>
<sequence>MVHFWRGERLLPCEQKKGQKLPECMLQKNSSSFKYDLK</sequence>
<accession>A0A2K8SIH8</accession>
<protein>
    <submittedName>
        <fullName evidence="1">Uncharacterized protein</fullName>
    </submittedName>
</protein>
<organism evidence="1 2">
    <name type="scientific">Nostoc flagelliforme CCNUN1</name>
    <dbReference type="NCBI Taxonomy" id="2038116"/>
    <lineage>
        <taxon>Bacteria</taxon>
        <taxon>Bacillati</taxon>
        <taxon>Cyanobacteriota</taxon>
        <taxon>Cyanophyceae</taxon>
        <taxon>Nostocales</taxon>
        <taxon>Nostocaceae</taxon>
        <taxon>Nostoc</taxon>
    </lineage>
</organism>
<gene>
    <name evidence="1" type="ORF">COO91_00989</name>
</gene>
<dbReference type="Proteomes" id="UP000232003">
    <property type="component" value="Chromosome"/>
</dbReference>
<dbReference type="AlphaFoldDB" id="A0A2K8SIH8"/>
<name>A0A2K8SIH8_9NOSO</name>
<evidence type="ECO:0000313" key="2">
    <source>
        <dbReference type="Proteomes" id="UP000232003"/>
    </source>
</evidence>
<keyword evidence="2" id="KW-1185">Reference proteome</keyword>
<dbReference type="EMBL" id="CP024785">
    <property type="protein sequence ID" value="AUB35130.1"/>
    <property type="molecule type" value="Genomic_DNA"/>
</dbReference>
<evidence type="ECO:0000313" key="1">
    <source>
        <dbReference type="EMBL" id="AUB35130.1"/>
    </source>
</evidence>
<dbReference type="KEGG" id="nfl:COO91_00989"/>